<dbReference type="Proteomes" id="UP000887565">
    <property type="component" value="Unplaced"/>
</dbReference>
<sequence>MGVTSLTSLIKNNENYLFESFELCDTTLIIDGYSLAHCLYFTGQCDFLFGGEYCQYRSIVAGFFAYLKSCNVDPIVIFDGPFDHGNVKRRTWRLRHKSKVAQCSKAVRKVSY</sequence>
<dbReference type="PANTHER" id="PTHR15665:SF1">
    <property type="entry name" value="PROTEIN ASTEROID HOMOLOG 1"/>
    <property type="match status" value="1"/>
</dbReference>
<dbReference type="SUPFAM" id="SSF88723">
    <property type="entry name" value="PIN domain-like"/>
    <property type="match status" value="1"/>
</dbReference>
<accession>A0A915JYU3</accession>
<dbReference type="PANTHER" id="PTHR15665">
    <property type="entry name" value="ASTEROID PROTEIN"/>
    <property type="match status" value="1"/>
</dbReference>
<evidence type="ECO:0000313" key="2">
    <source>
        <dbReference type="Proteomes" id="UP000887565"/>
    </source>
</evidence>
<dbReference type="Gene3D" id="3.40.50.1010">
    <property type="entry name" value="5'-nuclease"/>
    <property type="match status" value="1"/>
</dbReference>
<keyword evidence="2" id="KW-1185">Reference proteome</keyword>
<proteinExistence type="inferred from homology"/>
<organism evidence="2 3">
    <name type="scientific">Romanomermis culicivorax</name>
    <name type="common">Nematode worm</name>
    <dbReference type="NCBI Taxonomy" id="13658"/>
    <lineage>
        <taxon>Eukaryota</taxon>
        <taxon>Metazoa</taxon>
        <taxon>Ecdysozoa</taxon>
        <taxon>Nematoda</taxon>
        <taxon>Enoplea</taxon>
        <taxon>Dorylaimia</taxon>
        <taxon>Mermithida</taxon>
        <taxon>Mermithoidea</taxon>
        <taxon>Mermithidae</taxon>
        <taxon>Romanomermis</taxon>
    </lineage>
</organism>
<evidence type="ECO:0000313" key="3">
    <source>
        <dbReference type="WBParaSite" id="nRc.2.0.1.t31542-RA"/>
    </source>
</evidence>
<dbReference type="WBParaSite" id="nRc.2.0.1.t31542-RA">
    <property type="protein sequence ID" value="nRc.2.0.1.t31542-RA"/>
    <property type="gene ID" value="nRc.2.0.1.g31542"/>
</dbReference>
<dbReference type="InterPro" id="IPR026832">
    <property type="entry name" value="Asteroid"/>
</dbReference>
<comment type="similarity">
    <text evidence="1">Belongs to the asteroid family.</text>
</comment>
<evidence type="ECO:0000256" key="1">
    <source>
        <dbReference type="ARBA" id="ARBA00007398"/>
    </source>
</evidence>
<dbReference type="AlphaFoldDB" id="A0A915JYU3"/>
<reference evidence="3" key="1">
    <citation type="submission" date="2022-11" db="UniProtKB">
        <authorList>
            <consortium name="WormBaseParasite"/>
        </authorList>
    </citation>
    <scope>IDENTIFICATION</scope>
</reference>
<protein>
    <submittedName>
        <fullName evidence="3">XPG N-terminal domain-containing protein</fullName>
    </submittedName>
</protein>
<name>A0A915JYU3_ROMCU</name>
<dbReference type="InterPro" id="IPR029060">
    <property type="entry name" value="PIN-like_dom_sf"/>
</dbReference>